<proteinExistence type="predicted"/>
<protein>
    <submittedName>
        <fullName evidence="1">Uncharacterized protein</fullName>
    </submittedName>
</protein>
<reference evidence="1" key="1">
    <citation type="journal article" date="2014" name="Front. Microbiol.">
        <title>High frequency of phylogenetically diverse reductive dehalogenase-homologous genes in deep subseafloor sedimentary metagenomes.</title>
        <authorList>
            <person name="Kawai M."/>
            <person name="Futagami T."/>
            <person name="Toyoda A."/>
            <person name="Takaki Y."/>
            <person name="Nishi S."/>
            <person name="Hori S."/>
            <person name="Arai W."/>
            <person name="Tsubouchi T."/>
            <person name="Morono Y."/>
            <person name="Uchiyama I."/>
            <person name="Ito T."/>
            <person name="Fujiyama A."/>
            <person name="Inagaki F."/>
            <person name="Takami H."/>
        </authorList>
    </citation>
    <scope>NUCLEOTIDE SEQUENCE</scope>
    <source>
        <strain evidence="1">Expedition CK06-06</strain>
    </source>
</reference>
<organism evidence="1">
    <name type="scientific">marine sediment metagenome</name>
    <dbReference type="NCBI Taxonomy" id="412755"/>
    <lineage>
        <taxon>unclassified sequences</taxon>
        <taxon>metagenomes</taxon>
        <taxon>ecological metagenomes</taxon>
    </lineage>
</organism>
<evidence type="ECO:0000313" key="1">
    <source>
        <dbReference type="EMBL" id="GAH39537.1"/>
    </source>
</evidence>
<name>X1F3P0_9ZZZZ</name>
<sequence>MIRINLLKPGIAIYDDSDPGGIIDIRFETDLLIKPCLYEVFWDKEDFNNKIKDRRHEIGERRIETQ</sequence>
<accession>X1F3P0</accession>
<dbReference type="AlphaFoldDB" id="X1F3P0"/>
<dbReference type="EMBL" id="BARU01012304">
    <property type="protein sequence ID" value="GAH39537.1"/>
    <property type="molecule type" value="Genomic_DNA"/>
</dbReference>
<gene>
    <name evidence="1" type="ORF">S03H2_22747</name>
</gene>
<comment type="caution">
    <text evidence="1">The sequence shown here is derived from an EMBL/GenBank/DDBJ whole genome shotgun (WGS) entry which is preliminary data.</text>
</comment>